<comment type="caution">
    <text evidence="1">The sequence shown here is derived from an EMBL/GenBank/DDBJ whole genome shotgun (WGS) entry which is preliminary data.</text>
</comment>
<dbReference type="Proteomes" id="UP000265703">
    <property type="component" value="Unassembled WGS sequence"/>
</dbReference>
<gene>
    <name evidence="1" type="ORF">C1645_795306</name>
</gene>
<feature type="non-terminal residue" evidence="1">
    <location>
        <position position="50"/>
    </location>
</feature>
<organism evidence="1 2">
    <name type="scientific">Glomus cerebriforme</name>
    <dbReference type="NCBI Taxonomy" id="658196"/>
    <lineage>
        <taxon>Eukaryota</taxon>
        <taxon>Fungi</taxon>
        <taxon>Fungi incertae sedis</taxon>
        <taxon>Mucoromycota</taxon>
        <taxon>Glomeromycotina</taxon>
        <taxon>Glomeromycetes</taxon>
        <taxon>Glomerales</taxon>
        <taxon>Glomeraceae</taxon>
        <taxon>Glomus</taxon>
    </lineage>
</organism>
<name>A0A397RWX1_9GLOM</name>
<proteinExistence type="predicted"/>
<reference evidence="1 2" key="1">
    <citation type="submission" date="2018-06" db="EMBL/GenBank/DDBJ databases">
        <title>Comparative genomics reveals the genomic features of Rhizophagus irregularis, R. cerebriforme, R. diaphanum and Gigaspora rosea, and their symbiotic lifestyle signature.</title>
        <authorList>
            <person name="Morin E."/>
            <person name="San Clemente H."/>
            <person name="Chen E.C.H."/>
            <person name="De La Providencia I."/>
            <person name="Hainaut M."/>
            <person name="Kuo A."/>
            <person name="Kohler A."/>
            <person name="Murat C."/>
            <person name="Tang N."/>
            <person name="Roy S."/>
            <person name="Loubradou J."/>
            <person name="Henrissat B."/>
            <person name="Grigoriev I.V."/>
            <person name="Corradi N."/>
            <person name="Roux C."/>
            <person name="Martin F.M."/>
        </authorList>
    </citation>
    <scope>NUCLEOTIDE SEQUENCE [LARGE SCALE GENOMIC DNA]</scope>
    <source>
        <strain evidence="1 2">DAOM 227022</strain>
    </source>
</reference>
<evidence type="ECO:0000313" key="2">
    <source>
        <dbReference type="Proteomes" id="UP000265703"/>
    </source>
</evidence>
<dbReference type="EMBL" id="QKYT01001973">
    <property type="protein sequence ID" value="RIA78840.1"/>
    <property type="molecule type" value="Genomic_DNA"/>
</dbReference>
<keyword evidence="2" id="KW-1185">Reference proteome</keyword>
<evidence type="ECO:0000313" key="1">
    <source>
        <dbReference type="EMBL" id="RIA78840.1"/>
    </source>
</evidence>
<dbReference type="AlphaFoldDB" id="A0A397RWX1"/>
<protein>
    <submittedName>
        <fullName evidence="1">Uncharacterized protein</fullName>
    </submittedName>
</protein>
<sequence>MTMIYYGRKGYETVFLPFCVTLKIQVLGQKLIFPQFQCFKSFMKFIIYKL</sequence>
<accession>A0A397RWX1</accession>